<dbReference type="Proteomes" id="UP001189429">
    <property type="component" value="Unassembled WGS sequence"/>
</dbReference>
<evidence type="ECO:0000313" key="1">
    <source>
        <dbReference type="EMBL" id="CAK0896460.1"/>
    </source>
</evidence>
<dbReference type="EMBL" id="CAUYUJ010020192">
    <property type="protein sequence ID" value="CAK0896460.1"/>
    <property type="molecule type" value="Genomic_DNA"/>
</dbReference>
<keyword evidence="2" id="KW-1185">Reference proteome</keyword>
<proteinExistence type="predicted"/>
<name>A0ABN9XDY6_9DINO</name>
<gene>
    <name evidence="1" type="ORF">PCOR1329_LOCUS74921</name>
</gene>
<evidence type="ECO:0000313" key="2">
    <source>
        <dbReference type="Proteomes" id="UP001189429"/>
    </source>
</evidence>
<sequence length="184" mass="19574">MAADGADSFPGATELEIARYRRARPDSLEEASQLYPNELAWRSADGSPENLAAAAASVHPQFVRAHGTALDGSKIILVQGGRYDSSIDVDKYVLTCPHVLDQIVRPDSDDLVTLLIDVRPHTGWPNPPAPTMFPFFKKAAALSNTAQLILAKSNGSSSTPCPAFLGTFGPLRAPSWISPSGTSS</sequence>
<reference evidence="1" key="1">
    <citation type="submission" date="2023-10" db="EMBL/GenBank/DDBJ databases">
        <authorList>
            <person name="Chen Y."/>
            <person name="Shah S."/>
            <person name="Dougan E. K."/>
            <person name="Thang M."/>
            <person name="Chan C."/>
        </authorList>
    </citation>
    <scope>NUCLEOTIDE SEQUENCE [LARGE SCALE GENOMIC DNA]</scope>
</reference>
<organism evidence="1 2">
    <name type="scientific">Prorocentrum cordatum</name>
    <dbReference type="NCBI Taxonomy" id="2364126"/>
    <lineage>
        <taxon>Eukaryota</taxon>
        <taxon>Sar</taxon>
        <taxon>Alveolata</taxon>
        <taxon>Dinophyceae</taxon>
        <taxon>Prorocentrales</taxon>
        <taxon>Prorocentraceae</taxon>
        <taxon>Prorocentrum</taxon>
    </lineage>
</organism>
<protein>
    <submittedName>
        <fullName evidence="1">Uncharacterized protein</fullName>
    </submittedName>
</protein>
<comment type="caution">
    <text evidence="1">The sequence shown here is derived from an EMBL/GenBank/DDBJ whole genome shotgun (WGS) entry which is preliminary data.</text>
</comment>
<accession>A0ABN9XDY6</accession>